<dbReference type="PANTHER" id="PTHR36513">
    <property type="entry name" value="ABC TRANSMEMBRANE TYPE-1 DOMAIN-CONTAINING PROTEIN"/>
    <property type="match status" value="1"/>
</dbReference>
<organism evidence="1 2">
    <name type="scientific">Pseudomonas maumuensis</name>
    <dbReference type="NCBI Taxonomy" id="2842354"/>
    <lineage>
        <taxon>Bacteria</taxon>
        <taxon>Pseudomonadati</taxon>
        <taxon>Pseudomonadota</taxon>
        <taxon>Gammaproteobacteria</taxon>
        <taxon>Pseudomonadales</taxon>
        <taxon>Pseudomonadaceae</taxon>
        <taxon>Pseudomonas</taxon>
    </lineage>
</organism>
<keyword evidence="1" id="KW-0378">Hydrolase</keyword>
<accession>A0ABX8NRV0</accession>
<gene>
    <name evidence="1" type="ORF">KSS90_11015</name>
</gene>
<name>A0ABX8NRV0_9PSED</name>
<dbReference type="GO" id="GO:0016787">
    <property type="term" value="F:hydrolase activity"/>
    <property type="evidence" value="ECO:0007669"/>
    <property type="project" value="UniProtKB-KW"/>
</dbReference>
<dbReference type="PROSITE" id="PS51257">
    <property type="entry name" value="PROKAR_LIPOPROTEIN"/>
    <property type="match status" value="1"/>
</dbReference>
<reference evidence="1 2" key="1">
    <citation type="journal article" date="2021" name="Microorganisms">
        <title>The Ever-Expanding Pseudomonas Genus: Description of 43 New Species and Partition of the Pseudomonas putida Group.</title>
        <authorList>
            <person name="Girard L."/>
            <person name="Lood C."/>
            <person name="Hofte M."/>
            <person name="Vandamme P."/>
            <person name="Rokni-Zadeh H."/>
            <person name="van Noort V."/>
            <person name="Lavigne R."/>
            <person name="De Mot R."/>
        </authorList>
    </citation>
    <scope>NUCLEOTIDE SEQUENCE [LARGE SCALE GENOMIC DNA]</scope>
    <source>
        <strain evidence="1 2">COW77</strain>
    </source>
</reference>
<evidence type="ECO:0000313" key="1">
    <source>
        <dbReference type="EMBL" id="QXH58701.1"/>
    </source>
</evidence>
<dbReference type="Pfam" id="PF05990">
    <property type="entry name" value="DUF900"/>
    <property type="match status" value="1"/>
</dbReference>
<dbReference type="InterPro" id="IPR010297">
    <property type="entry name" value="DUF900_hydrolase"/>
</dbReference>
<keyword evidence="2" id="KW-1185">Reference proteome</keyword>
<protein>
    <submittedName>
        <fullName evidence="1">Alpha/beta hydrolase</fullName>
    </submittedName>
</protein>
<dbReference type="Proteomes" id="UP000824010">
    <property type="component" value="Chromosome"/>
</dbReference>
<evidence type="ECO:0000313" key="2">
    <source>
        <dbReference type="Proteomes" id="UP000824010"/>
    </source>
</evidence>
<dbReference type="EMBL" id="CP077077">
    <property type="protein sequence ID" value="QXH58701.1"/>
    <property type="molecule type" value="Genomic_DNA"/>
</dbReference>
<sequence length="404" mass="44503">MEQRMACRLFKIGVAVIWSVSLIGCQTLVKDQGVLRVDSSQGIHSILSQTLLSAGGQKNGALYTAGAMAGFAKSFQPAKYKVVRVRYATDRRAVESNSDEVFGGEPGTMSYGSCHVSIPSVHRIGEIESPSLLKWEFTEDPKKHVVVLRTELEPAASFFEGIASDISATPEQSALIFVHGYNVSFVDAARRTAQMADDLQFSGVPVFFSWPSRAKYQSYTVDERNIEWAELDIKDFLRDFMEKTKATHVYLVAHSMGTRGLTRALAALSTERPELLEKIKGLILAAPDIDAEVFRRDIAPKLVSQGRSFTLYASSNDKALRASKMIHGYSRAGESGKGIVVVDGMDTIDASKVDTDLVGHSYFGSTRTIITDMHYLFRGAPPPDKRSGLESIGVPPDKYWYIKP</sequence>
<proteinExistence type="predicted"/>
<dbReference type="RefSeq" id="WP_217869395.1">
    <property type="nucleotide sequence ID" value="NZ_CP077077.1"/>
</dbReference>
<dbReference type="PANTHER" id="PTHR36513:SF1">
    <property type="entry name" value="TRANSMEMBRANE PROTEIN"/>
    <property type="match status" value="1"/>
</dbReference>